<proteinExistence type="predicted"/>
<dbReference type="AlphaFoldDB" id="A0A9D2JJL1"/>
<dbReference type="InterPro" id="IPR018356">
    <property type="entry name" value="Tscrpt_reg_HTH_DeoR_CS"/>
</dbReference>
<dbReference type="InterPro" id="IPR036388">
    <property type="entry name" value="WH-like_DNA-bd_sf"/>
</dbReference>
<dbReference type="InterPro" id="IPR014036">
    <property type="entry name" value="DeoR-like_C"/>
</dbReference>
<dbReference type="Pfam" id="PF08220">
    <property type="entry name" value="HTH_DeoR"/>
    <property type="match status" value="1"/>
</dbReference>
<dbReference type="Gene3D" id="1.10.10.10">
    <property type="entry name" value="Winged helix-like DNA-binding domain superfamily/Winged helix DNA-binding domain"/>
    <property type="match status" value="1"/>
</dbReference>
<dbReference type="Gene3D" id="3.40.50.1360">
    <property type="match status" value="1"/>
</dbReference>
<dbReference type="SUPFAM" id="SSF100950">
    <property type="entry name" value="NagB/RpiA/CoA transferase-like"/>
    <property type="match status" value="1"/>
</dbReference>
<accession>A0A9D2JJL1</accession>
<evidence type="ECO:0000313" key="6">
    <source>
        <dbReference type="Proteomes" id="UP000824063"/>
    </source>
</evidence>
<keyword evidence="2 5" id="KW-0238">DNA-binding</keyword>
<reference evidence="5" key="2">
    <citation type="submission" date="2021-04" db="EMBL/GenBank/DDBJ databases">
        <authorList>
            <person name="Gilroy R."/>
        </authorList>
    </citation>
    <scope>NUCLEOTIDE SEQUENCE</scope>
    <source>
        <strain evidence="5">CHK172-16539</strain>
    </source>
</reference>
<evidence type="ECO:0000313" key="5">
    <source>
        <dbReference type="EMBL" id="HIZ54508.1"/>
    </source>
</evidence>
<dbReference type="GO" id="GO:0003677">
    <property type="term" value="F:DNA binding"/>
    <property type="evidence" value="ECO:0007669"/>
    <property type="project" value="UniProtKB-KW"/>
</dbReference>
<keyword evidence="1" id="KW-0805">Transcription regulation</keyword>
<dbReference type="SMART" id="SM00420">
    <property type="entry name" value="HTH_DEOR"/>
    <property type="match status" value="1"/>
</dbReference>
<evidence type="ECO:0000256" key="2">
    <source>
        <dbReference type="ARBA" id="ARBA00023125"/>
    </source>
</evidence>
<evidence type="ECO:0000256" key="1">
    <source>
        <dbReference type="ARBA" id="ARBA00023015"/>
    </source>
</evidence>
<keyword evidence="3" id="KW-0804">Transcription</keyword>
<dbReference type="InterPro" id="IPR050313">
    <property type="entry name" value="Carb_Metab_HTH_regulators"/>
</dbReference>
<dbReference type="InterPro" id="IPR037171">
    <property type="entry name" value="NagB/RpiA_transferase-like"/>
</dbReference>
<dbReference type="GO" id="GO:0003700">
    <property type="term" value="F:DNA-binding transcription factor activity"/>
    <property type="evidence" value="ECO:0007669"/>
    <property type="project" value="InterPro"/>
</dbReference>
<protein>
    <submittedName>
        <fullName evidence="5">DeoR/GlpR family DNA-binding transcription regulator</fullName>
    </submittedName>
</protein>
<name>A0A9D2JJL1_9ENTE</name>
<comment type="caution">
    <text evidence="5">The sequence shown here is derived from an EMBL/GenBank/DDBJ whole genome shotgun (WGS) entry which is preliminary data.</text>
</comment>
<dbReference type="PANTHER" id="PTHR30363">
    <property type="entry name" value="HTH-TYPE TRANSCRIPTIONAL REGULATOR SRLR-RELATED"/>
    <property type="match status" value="1"/>
</dbReference>
<dbReference type="EMBL" id="DXBN01000261">
    <property type="protein sequence ID" value="HIZ54508.1"/>
    <property type="molecule type" value="Genomic_DNA"/>
</dbReference>
<dbReference type="PANTHER" id="PTHR30363:SF56">
    <property type="entry name" value="TRANSCRIPTIONAL REGULATOR, DEOR FAMILY"/>
    <property type="match status" value="1"/>
</dbReference>
<reference evidence="5" key="1">
    <citation type="journal article" date="2021" name="PeerJ">
        <title>Extensive microbial diversity within the chicken gut microbiome revealed by metagenomics and culture.</title>
        <authorList>
            <person name="Gilroy R."/>
            <person name="Ravi A."/>
            <person name="Getino M."/>
            <person name="Pursley I."/>
            <person name="Horton D.L."/>
            <person name="Alikhan N.F."/>
            <person name="Baker D."/>
            <person name="Gharbi K."/>
            <person name="Hall N."/>
            <person name="Watson M."/>
            <person name="Adriaenssens E.M."/>
            <person name="Foster-Nyarko E."/>
            <person name="Jarju S."/>
            <person name="Secka A."/>
            <person name="Antonio M."/>
            <person name="Oren A."/>
            <person name="Chaudhuri R.R."/>
            <person name="La Ragione R."/>
            <person name="Hildebrand F."/>
            <person name="Pallen M.J."/>
        </authorList>
    </citation>
    <scope>NUCLEOTIDE SEQUENCE</scope>
    <source>
        <strain evidence="5">CHK172-16539</strain>
    </source>
</reference>
<dbReference type="SMART" id="SM01134">
    <property type="entry name" value="DeoRC"/>
    <property type="match status" value="1"/>
</dbReference>
<dbReference type="PROSITE" id="PS51000">
    <property type="entry name" value="HTH_DEOR_2"/>
    <property type="match status" value="1"/>
</dbReference>
<sequence>MLTDERYQFILNYLEEHNTITIHEIGRSIGSSESTIRRDLQTLEDRGLLIRVHGGAKKKQPLSYEPSMIEKKERYQQEKKAIAQFAASLVQPNDIIYLDAGSTTLEMIPLLPKEYSLTVVTNSINHAIQLLEEQIPTIILGGTLKAQTNAILGSSAVQQLQQFYFDKAFLGTNGIDEKAGFTTPDPEEAFLKKTAANQSQKSYILADHSKFKERSFAQIFPLKTGEIITDYCPKEELTKLKKITKVTEVAK</sequence>
<dbReference type="InterPro" id="IPR036390">
    <property type="entry name" value="WH_DNA-bd_sf"/>
</dbReference>
<dbReference type="InterPro" id="IPR001034">
    <property type="entry name" value="DeoR_HTH"/>
</dbReference>
<dbReference type="Pfam" id="PF00455">
    <property type="entry name" value="DeoRC"/>
    <property type="match status" value="1"/>
</dbReference>
<dbReference type="PROSITE" id="PS00894">
    <property type="entry name" value="HTH_DEOR_1"/>
    <property type="match status" value="1"/>
</dbReference>
<evidence type="ECO:0000256" key="3">
    <source>
        <dbReference type="ARBA" id="ARBA00023163"/>
    </source>
</evidence>
<feature type="domain" description="HTH deoR-type" evidence="4">
    <location>
        <begin position="3"/>
        <end position="58"/>
    </location>
</feature>
<organism evidence="5 6">
    <name type="scientific">Candidatus Enterococcus avicola</name>
    <dbReference type="NCBI Taxonomy" id="2838561"/>
    <lineage>
        <taxon>Bacteria</taxon>
        <taxon>Bacillati</taxon>
        <taxon>Bacillota</taxon>
        <taxon>Bacilli</taxon>
        <taxon>Lactobacillales</taxon>
        <taxon>Enterococcaceae</taxon>
        <taxon>Enterococcus</taxon>
    </lineage>
</organism>
<gene>
    <name evidence="5" type="ORF">IAA20_11270</name>
</gene>
<evidence type="ECO:0000259" key="4">
    <source>
        <dbReference type="PROSITE" id="PS51000"/>
    </source>
</evidence>
<dbReference type="PRINTS" id="PR00037">
    <property type="entry name" value="HTHLACR"/>
</dbReference>
<dbReference type="Proteomes" id="UP000824063">
    <property type="component" value="Unassembled WGS sequence"/>
</dbReference>
<dbReference type="SUPFAM" id="SSF46785">
    <property type="entry name" value="Winged helix' DNA-binding domain"/>
    <property type="match status" value="1"/>
</dbReference>